<dbReference type="EMBL" id="FUWW01000001">
    <property type="protein sequence ID" value="SJZ32965.1"/>
    <property type="molecule type" value="Genomic_DNA"/>
</dbReference>
<feature type="transmembrane region" description="Helical" evidence="1">
    <location>
        <begin position="21"/>
        <end position="39"/>
    </location>
</feature>
<evidence type="ECO:0000259" key="2">
    <source>
        <dbReference type="Pfam" id="PF00884"/>
    </source>
</evidence>
<keyword evidence="1" id="KW-0472">Membrane</keyword>
<keyword evidence="1" id="KW-1133">Transmembrane helix</keyword>
<dbReference type="InterPro" id="IPR017850">
    <property type="entry name" value="Alkaline_phosphatase_core_sf"/>
</dbReference>
<name>A0A1T4JS78_9FIRM</name>
<feature type="transmembrane region" description="Helical" evidence="1">
    <location>
        <begin position="59"/>
        <end position="81"/>
    </location>
</feature>
<proteinExistence type="predicted"/>
<dbReference type="Proteomes" id="UP000190657">
    <property type="component" value="Unassembled WGS sequence"/>
</dbReference>
<dbReference type="SUPFAM" id="SSF53649">
    <property type="entry name" value="Alkaline phosphatase-like"/>
    <property type="match status" value="1"/>
</dbReference>
<evidence type="ECO:0000313" key="3">
    <source>
        <dbReference type="EMBL" id="SJZ32965.1"/>
    </source>
</evidence>
<dbReference type="AlphaFoldDB" id="A0A1T4JS78"/>
<evidence type="ECO:0000256" key="1">
    <source>
        <dbReference type="SAM" id="Phobius"/>
    </source>
</evidence>
<dbReference type="Pfam" id="PF00884">
    <property type="entry name" value="Sulfatase"/>
    <property type="match status" value="1"/>
</dbReference>
<protein>
    <submittedName>
        <fullName evidence="3">Sulfatase</fullName>
    </submittedName>
</protein>
<dbReference type="OrthoDB" id="9760224at2"/>
<keyword evidence="4" id="KW-1185">Reference proteome</keyword>
<organism evidence="3 4">
    <name type="scientific">Eubacterium coprostanoligenes</name>
    <dbReference type="NCBI Taxonomy" id="290054"/>
    <lineage>
        <taxon>Bacteria</taxon>
        <taxon>Bacillati</taxon>
        <taxon>Bacillota</taxon>
        <taxon>Clostridia</taxon>
        <taxon>Eubacteriales</taxon>
        <taxon>Eubacteriaceae</taxon>
        <taxon>Eubacterium</taxon>
    </lineage>
</organism>
<dbReference type="Gene3D" id="3.40.720.10">
    <property type="entry name" value="Alkaline Phosphatase, subunit A"/>
    <property type="match status" value="1"/>
</dbReference>
<evidence type="ECO:0000313" key="4">
    <source>
        <dbReference type="Proteomes" id="UP000190657"/>
    </source>
</evidence>
<dbReference type="STRING" id="290054.SAMN02745114_00031"/>
<keyword evidence="1" id="KW-0812">Transmembrane</keyword>
<accession>A0A1T4JS78</accession>
<sequence>MKKNKDGKSALKMEKYNIKEKFLISALISFAASFIVFIFNPIDIFANNAQEFSFALNDFILPLLLCFLICFAAIFGILMIFNKQLLNIITSVILSIFVSGYVYNLTVGKGMFVSGDVRIAPDKVENAYFIILGITMYIILLLGLFLKKQWKNICVFLCILLIAMNSATLVTDFTSKNAAKANGANVEYALSEKNMFNVSDKENVVYFLFDRFNKMFYDEIVEKYPDYFSKTLDGFTYFDNTVSTFSRTYPAVAGMITGVTYDGKTSADEYFKKAYTTSPFLKDLKKNGYNINLYVDRYYEYSDAKYLKDIADNAVKVDGYTANQKRILNYLLKLSEGRIFPHKMPSTMFMFTAFGTVLKLSDLKTEGKIYHDDDAEVYKNLTASGLDTYNSDKNFTFIYLHGSHSPFTLNSNVERVGKSTSIEQTVGSFKIIDEYIKELKRLGVYDNTTIVITGDHGYPYTDTESMLKYMDKGTRTCLFVKPKNSKGELKTRHTQASLTDIIPTIVKDTNLKTNHNYGKSLFDIDENQTRTRIYYHSRLSGDSKLIFDKYKITGYAADKNNWKFEKSIDTKQAWY</sequence>
<dbReference type="RefSeq" id="WP_159443356.1">
    <property type="nucleotide sequence ID" value="NZ_FUWW01000001.1"/>
</dbReference>
<feature type="transmembrane region" description="Helical" evidence="1">
    <location>
        <begin position="153"/>
        <end position="170"/>
    </location>
</feature>
<reference evidence="3 4" key="1">
    <citation type="submission" date="2017-02" db="EMBL/GenBank/DDBJ databases">
        <authorList>
            <person name="Peterson S.W."/>
        </authorList>
    </citation>
    <scope>NUCLEOTIDE SEQUENCE [LARGE SCALE GENOMIC DNA]</scope>
    <source>
        <strain evidence="3 4">ATCC 51222</strain>
    </source>
</reference>
<feature type="transmembrane region" description="Helical" evidence="1">
    <location>
        <begin position="127"/>
        <end position="146"/>
    </location>
</feature>
<gene>
    <name evidence="3" type="ORF">SAMN02745114_00031</name>
</gene>
<dbReference type="InterPro" id="IPR000917">
    <property type="entry name" value="Sulfatase_N"/>
</dbReference>
<feature type="domain" description="Sulfatase N-terminal" evidence="2">
    <location>
        <begin position="203"/>
        <end position="507"/>
    </location>
</feature>
<feature type="transmembrane region" description="Helical" evidence="1">
    <location>
        <begin position="88"/>
        <end position="107"/>
    </location>
</feature>